<comment type="caution">
    <text evidence="1">The sequence shown here is derived from an EMBL/GenBank/DDBJ whole genome shotgun (WGS) entry which is preliminary data.</text>
</comment>
<protein>
    <recommendedName>
        <fullName evidence="3">DUF4773 domain-containing protein</fullName>
    </recommendedName>
</protein>
<gene>
    <name evidence="1" type="ORF">CEXT_709741</name>
</gene>
<dbReference type="AlphaFoldDB" id="A0AAV4SSD0"/>
<keyword evidence="2" id="KW-1185">Reference proteome</keyword>
<dbReference type="Proteomes" id="UP001054945">
    <property type="component" value="Unassembled WGS sequence"/>
</dbReference>
<accession>A0AAV4SSD0</accession>
<reference evidence="1 2" key="1">
    <citation type="submission" date="2021-06" db="EMBL/GenBank/DDBJ databases">
        <title>Caerostris extrusa draft genome.</title>
        <authorList>
            <person name="Kono N."/>
            <person name="Arakawa K."/>
        </authorList>
    </citation>
    <scope>NUCLEOTIDE SEQUENCE [LARGE SCALE GENOMIC DNA]</scope>
</reference>
<sequence>MLASECPFPLVEGKSTPPCEEIVWVAKERNGPCLYMCGDIPPICFNIDLSIFPHSPSFRGPQRKYGNQKAPFVNKVLFAAVGTRITNEPVILYPAVSWLTILPPGQLINGAKQRIKLLEIFATGKGDISCTGDDCNCCIREVQNCQPSDIRGNNETWIGCLVSFPATVFCLPVSLMQSPVNQEFCPGLQQTVRCAPFHHINNRLQPLSIIDCNSHPFQHIGILDLMKSVDI</sequence>
<evidence type="ECO:0000313" key="1">
    <source>
        <dbReference type="EMBL" id="GIY37273.1"/>
    </source>
</evidence>
<evidence type="ECO:0008006" key="3">
    <source>
        <dbReference type="Google" id="ProtNLM"/>
    </source>
</evidence>
<proteinExistence type="predicted"/>
<evidence type="ECO:0000313" key="2">
    <source>
        <dbReference type="Proteomes" id="UP001054945"/>
    </source>
</evidence>
<name>A0AAV4SSD0_CAEEX</name>
<dbReference type="EMBL" id="BPLR01010150">
    <property type="protein sequence ID" value="GIY37273.1"/>
    <property type="molecule type" value="Genomic_DNA"/>
</dbReference>
<organism evidence="1 2">
    <name type="scientific">Caerostris extrusa</name>
    <name type="common">Bark spider</name>
    <name type="synonym">Caerostris bankana</name>
    <dbReference type="NCBI Taxonomy" id="172846"/>
    <lineage>
        <taxon>Eukaryota</taxon>
        <taxon>Metazoa</taxon>
        <taxon>Ecdysozoa</taxon>
        <taxon>Arthropoda</taxon>
        <taxon>Chelicerata</taxon>
        <taxon>Arachnida</taxon>
        <taxon>Araneae</taxon>
        <taxon>Araneomorphae</taxon>
        <taxon>Entelegynae</taxon>
        <taxon>Araneoidea</taxon>
        <taxon>Araneidae</taxon>
        <taxon>Caerostris</taxon>
    </lineage>
</organism>